<protein>
    <submittedName>
        <fullName evidence="9">Ubiquinone biosynthesis protein UbiH</fullName>
    </submittedName>
</protein>
<dbReference type="AlphaFoldDB" id="A0A2D2LT15"/>
<proteinExistence type="inferred from homology"/>
<dbReference type="Pfam" id="PF01494">
    <property type="entry name" value="FAD_binding_3"/>
    <property type="match status" value="1"/>
</dbReference>
<comment type="cofactor">
    <cofactor evidence="1">
        <name>FAD</name>
        <dbReference type="ChEBI" id="CHEBI:57692"/>
    </cofactor>
</comment>
<name>A0A2D2LT15_FAUOS</name>
<dbReference type="Gene3D" id="3.50.50.60">
    <property type="entry name" value="FAD/NAD(P)-binding domain"/>
    <property type="match status" value="2"/>
</dbReference>
<comment type="similarity">
    <text evidence="3">Belongs to the UbiH/COQ6 family.</text>
</comment>
<gene>
    <name evidence="9" type="ORF">NP7_01820</name>
</gene>
<dbReference type="GO" id="GO:0008681">
    <property type="term" value="F:2-octaprenyl-6-methoxyphenol hydroxylase activity"/>
    <property type="evidence" value="ECO:0007669"/>
    <property type="project" value="TreeGrafter"/>
</dbReference>
<dbReference type="SUPFAM" id="SSF51905">
    <property type="entry name" value="FAD/NAD(P)-binding domain"/>
    <property type="match status" value="1"/>
</dbReference>
<keyword evidence="5" id="KW-0274">FAD</keyword>
<dbReference type="STRING" id="34062.AXE82_08720"/>
<evidence type="ECO:0000313" key="10">
    <source>
        <dbReference type="Proteomes" id="UP000229340"/>
    </source>
</evidence>
<sequence>MNILTPQTVVIIGGGNVGLSFALLLADKGISSTLLEKAKYPTISPDDDLDRAQFDSRNIALSRRTVQIYRGITFNGKALWDDLQSHACRIDEVSISEEGSFGKATLNKEAEGVESFGQVMENAWLGKKLLLAVQNNPLITLLDGATLTDIQQTATDVTIRFDQDHQACQTLTADLLVACDGQHSPSRQLLGIGATAHDYHQVAVVGVVITDKPHHHQAIERFNKMGAVAVLPLVDAFDIGQGDGRQAQQGYRRSVVWVCPKGEEQRYLDDDEYFLDTIQQAFGSLAGKFVKAGKRGAYPLVKILADSQVKGRCVIMGNAAHTLHPVAGQGFNLCMRDADTLAKMLAQQVMRGEDIGDSRMLQTYAKRRKADQKRVEIFCDTVVYGFMHQNPLLKIARNVGLIAFDKVPFVKPAVATFAMGLKS</sequence>
<keyword evidence="6" id="KW-0560">Oxidoreductase</keyword>
<dbReference type="InterPro" id="IPR010971">
    <property type="entry name" value="UbiH/COQ6"/>
</dbReference>
<dbReference type="PRINTS" id="PR00420">
    <property type="entry name" value="RNGMNOXGNASE"/>
</dbReference>
<keyword evidence="4" id="KW-0285">Flavoprotein</keyword>
<evidence type="ECO:0000313" key="9">
    <source>
        <dbReference type="EMBL" id="ATR78120.1"/>
    </source>
</evidence>
<dbReference type="GO" id="GO:0071949">
    <property type="term" value="F:FAD binding"/>
    <property type="evidence" value="ECO:0007669"/>
    <property type="project" value="InterPro"/>
</dbReference>
<evidence type="ECO:0000256" key="1">
    <source>
        <dbReference type="ARBA" id="ARBA00001974"/>
    </source>
</evidence>
<evidence type="ECO:0000256" key="2">
    <source>
        <dbReference type="ARBA" id="ARBA00004749"/>
    </source>
</evidence>
<dbReference type="InterPro" id="IPR002938">
    <property type="entry name" value="FAD-bd"/>
</dbReference>
<dbReference type="Proteomes" id="UP000229340">
    <property type="component" value="Chromosome"/>
</dbReference>
<feature type="domain" description="FAD-binding" evidence="8">
    <location>
        <begin position="8"/>
        <end position="375"/>
    </location>
</feature>
<evidence type="ECO:0000256" key="4">
    <source>
        <dbReference type="ARBA" id="ARBA00022630"/>
    </source>
</evidence>
<dbReference type="GO" id="GO:0006744">
    <property type="term" value="P:ubiquinone biosynthetic process"/>
    <property type="evidence" value="ECO:0007669"/>
    <property type="project" value="UniProtKB-UniPathway"/>
</dbReference>
<dbReference type="PANTHER" id="PTHR43876">
    <property type="entry name" value="UBIQUINONE BIOSYNTHESIS MONOOXYGENASE COQ6, MITOCHONDRIAL"/>
    <property type="match status" value="1"/>
</dbReference>
<dbReference type="NCBIfam" id="TIGR01988">
    <property type="entry name" value="Ubi-OHases"/>
    <property type="match status" value="1"/>
</dbReference>
<keyword evidence="7" id="KW-0503">Monooxygenase</keyword>
<evidence type="ECO:0000256" key="3">
    <source>
        <dbReference type="ARBA" id="ARBA00005349"/>
    </source>
</evidence>
<dbReference type="InterPro" id="IPR051205">
    <property type="entry name" value="UbiH/COQ6_monooxygenase"/>
</dbReference>
<dbReference type="RefSeq" id="WP_100269477.1">
    <property type="nucleotide sequence ID" value="NZ_CP024443.1"/>
</dbReference>
<comment type="pathway">
    <text evidence="2">Cofactor biosynthesis; ubiquinone biosynthesis.</text>
</comment>
<keyword evidence="9" id="KW-0830">Ubiquinone</keyword>
<dbReference type="UniPathway" id="UPA00232"/>
<evidence type="ECO:0000259" key="8">
    <source>
        <dbReference type="Pfam" id="PF01494"/>
    </source>
</evidence>
<dbReference type="EMBL" id="CP024443">
    <property type="protein sequence ID" value="ATR78120.1"/>
    <property type="molecule type" value="Genomic_DNA"/>
</dbReference>
<dbReference type="PANTHER" id="PTHR43876:SF8">
    <property type="entry name" value="2-OCTAPRENYL-6-METHOXYPHENOL HYDROXYLASE"/>
    <property type="match status" value="1"/>
</dbReference>
<accession>A0A2D2LT15</accession>
<dbReference type="InterPro" id="IPR036188">
    <property type="entry name" value="FAD/NAD-bd_sf"/>
</dbReference>
<evidence type="ECO:0000256" key="7">
    <source>
        <dbReference type="ARBA" id="ARBA00023033"/>
    </source>
</evidence>
<organism evidence="9 10">
    <name type="scientific">Faucicola osloensis</name>
    <name type="common">Moraxella osloensis</name>
    <dbReference type="NCBI Taxonomy" id="34062"/>
    <lineage>
        <taxon>Bacteria</taxon>
        <taxon>Pseudomonadati</taxon>
        <taxon>Pseudomonadota</taxon>
        <taxon>Gammaproteobacteria</taxon>
        <taxon>Moraxellales</taxon>
        <taxon>Moraxellaceae</taxon>
        <taxon>Faucicola</taxon>
    </lineage>
</organism>
<evidence type="ECO:0000256" key="6">
    <source>
        <dbReference type="ARBA" id="ARBA00023002"/>
    </source>
</evidence>
<evidence type="ECO:0000256" key="5">
    <source>
        <dbReference type="ARBA" id="ARBA00022827"/>
    </source>
</evidence>
<reference evidence="10" key="1">
    <citation type="submission" date="2017-11" db="EMBL/GenBank/DDBJ databases">
        <title>Complete genome sequence of Moraxella osloensis NP7 isolated from human skin.</title>
        <authorList>
            <person name="Lee K."/>
            <person name="Lim J.Y."/>
            <person name="Hwang I."/>
        </authorList>
    </citation>
    <scope>NUCLEOTIDE SEQUENCE [LARGE SCALE GENOMIC DNA]</scope>
    <source>
        <strain evidence="10">NP7</strain>
    </source>
</reference>